<protein>
    <submittedName>
        <fullName evidence="1">Uncharacterized protein</fullName>
    </submittedName>
</protein>
<dbReference type="KEGG" id="sfeu:IM697_06985"/>
<dbReference type="AlphaFoldDB" id="A0A7M2SPF2"/>
<evidence type="ECO:0000313" key="2">
    <source>
        <dbReference type="Proteomes" id="UP000594205"/>
    </source>
</evidence>
<name>A0A7M2SPF2_9ACTN</name>
<evidence type="ECO:0000313" key="1">
    <source>
        <dbReference type="EMBL" id="QOV38132.1"/>
    </source>
</evidence>
<dbReference type="RefSeq" id="WP_194045712.1">
    <property type="nucleotide sequence ID" value="NZ_CP063373.1"/>
</dbReference>
<dbReference type="EMBL" id="CP063373">
    <property type="protein sequence ID" value="QOV38132.1"/>
    <property type="molecule type" value="Genomic_DNA"/>
</dbReference>
<dbReference type="Proteomes" id="UP000594205">
    <property type="component" value="Chromosome"/>
</dbReference>
<gene>
    <name evidence="1" type="ORF">IM697_06985</name>
</gene>
<accession>A0A7M2SPF2</accession>
<proteinExistence type="predicted"/>
<reference evidence="1 2" key="1">
    <citation type="submission" date="2020-10" db="EMBL/GenBank/DDBJ databases">
        <title>Streptomyces ferrugineus complate genome analysis.</title>
        <authorList>
            <person name="Anwar N."/>
        </authorList>
    </citation>
    <scope>NUCLEOTIDE SEQUENCE [LARGE SCALE GENOMIC DNA]</scope>
    <source>
        <strain evidence="1 2">CCTCC AA2014009</strain>
    </source>
</reference>
<keyword evidence="2" id="KW-1185">Reference proteome</keyword>
<sequence>MRRICVDAAACFSRTVEPDTWVRLGVIVPVGREPEADAALARCQLCDIAARVADLDITRYLDDGGVWFESITCSDEDACFARQTIYRRIPPQPPR</sequence>
<organism evidence="1 2">
    <name type="scientific">Streptomyces ferrugineus</name>
    <dbReference type="NCBI Taxonomy" id="1413221"/>
    <lineage>
        <taxon>Bacteria</taxon>
        <taxon>Bacillati</taxon>
        <taxon>Actinomycetota</taxon>
        <taxon>Actinomycetes</taxon>
        <taxon>Kitasatosporales</taxon>
        <taxon>Streptomycetaceae</taxon>
        <taxon>Streptomyces</taxon>
    </lineage>
</organism>